<keyword evidence="3 5" id="KW-0067">ATP-binding</keyword>
<dbReference type="InterPro" id="IPR017871">
    <property type="entry name" value="ABC_transporter-like_CS"/>
</dbReference>
<evidence type="ECO:0000313" key="6">
    <source>
        <dbReference type="Proteomes" id="UP000004259"/>
    </source>
</evidence>
<dbReference type="InterPro" id="IPR051782">
    <property type="entry name" value="ABC_Transporter_VariousFunc"/>
</dbReference>
<dbReference type="InterPro" id="IPR003439">
    <property type="entry name" value="ABC_transporter-like_ATP-bd"/>
</dbReference>
<dbReference type="SUPFAM" id="SSF52540">
    <property type="entry name" value="P-loop containing nucleoside triphosphate hydrolases"/>
    <property type="match status" value="1"/>
</dbReference>
<dbReference type="Gene3D" id="3.40.50.300">
    <property type="entry name" value="P-loop containing nucleotide triphosphate hydrolases"/>
    <property type="match status" value="1"/>
</dbReference>
<comment type="caution">
    <text evidence="5">The sequence shown here is derived from an EMBL/GenBank/DDBJ whole genome shotgun (WGS) entry which is preliminary data.</text>
</comment>
<dbReference type="STRING" id="246199.CUS_6396"/>
<protein>
    <submittedName>
        <fullName evidence="5">ABC transporter, ATP-binding protein</fullName>
    </submittedName>
</protein>
<dbReference type="GO" id="GO:0016887">
    <property type="term" value="F:ATP hydrolysis activity"/>
    <property type="evidence" value="ECO:0007669"/>
    <property type="project" value="InterPro"/>
</dbReference>
<dbReference type="InterPro" id="IPR027417">
    <property type="entry name" value="P-loop_NTPase"/>
</dbReference>
<dbReference type="GO" id="GO:0005524">
    <property type="term" value="F:ATP binding"/>
    <property type="evidence" value="ECO:0007669"/>
    <property type="project" value="UniProtKB-KW"/>
</dbReference>
<dbReference type="PROSITE" id="PS50893">
    <property type="entry name" value="ABC_TRANSPORTER_2"/>
    <property type="match status" value="1"/>
</dbReference>
<dbReference type="Pfam" id="PF00005">
    <property type="entry name" value="ABC_tran"/>
    <property type="match status" value="1"/>
</dbReference>
<dbReference type="OrthoDB" id="9775135at2"/>
<dbReference type="PANTHER" id="PTHR42939">
    <property type="entry name" value="ABC TRANSPORTER ATP-BINDING PROTEIN ALBC-RELATED"/>
    <property type="match status" value="1"/>
</dbReference>
<dbReference type="SMART" id="SM00382">
    <property type="entry name" value="AAA"/>
    <property type="match status" value="1"/>
</dbReference>
<dbReference type="InterPro" id="IPR003593">
    <property type="entry name" value="AAA+_ATPase"/>
</dbReference>
<accession>E9S9U5</accession>
<evidence type="ECO:0000256" key="2">
    <source>
        <dbReference type="ARBA" id="ARBA00022741"/>
    </source>
</evidence>
<dbReference type="PANTHER" id="PTHR42939:SF1">
    <property type="entry name" value="ABC TRANSPORTER ATP-BINDING PROTEIN ALBC-RELATED"/>
    <property type="match status" value="1"/>
</dbReference>
<gene>
    <name evidence="5" type="ORF">CUS_6396</name>
</gene>
<evidence type="ECO:0000259" key="4">
    <source>
        <dbReference type="PROSITE" id="PS50893"/>
    </source>
</evidence>
<keyword evidence="6" id="KW-1185">Reference proteome</keyword>
<dbReference type="AlphaFoldDB" id="E9S9U5"/>
<evidence type="ECO:0000313" key="5">
    <source>
        <dbReference type="EMBL" id="EGC03903.1"/>
    </source>
</evidence>
<reference evidence="5 6" key="1">
    <citation type="submission" date="2011-02" db="EMBL/GenBank/DDBJ databases">
        <authorList>
            <person name="Nelson K.E."/>
            <person name="Sutton G."/>
            <person name="Torralba M."/>
            <person name="Durkin S."/>
            <person name="Harkins D."/>
            <person name="Montgomery R."/>
            <person name="Ziemer C."/>
            <person name="Klaassens E."/>
            <person name="Ocuiv P."/>
            <person name="Morrison M."/>
        </authorList>
    </citation>
    <scope>NUCLEOTIDE SEQUENCE [LARGE SCALE GENOMIC DNA]</scope>
    <source>
        <strain evidence="5 6">8</strain>
    </source>
</reference>
<feature type="domain" description="ABC transporter" evidence="4">
    <location>
        <begin position="2"/>
        <end position="221"/>
    </location>
</feature>
<dbReference type="Proteomes" id="UP000004259">
    <property type="component" value="Unassembled WGS sequence"/>
</dbReference>
<keyword evidence="1" id="KW-0813">Transport</keyword>
<sequence>MIKITDFSKKYGKDIIYDNADAEFETGKISFLMGKNGCGKTTLIKCISDLEGYSGKIEFDGRPINGEVRKDIFVVWDECTFYKELSGLDNLICFAEGKSKAEIKEAALKYFSPELIRKKVSHYSYGQKKKLSLALISILRPKTIIMDEVTNGLDYAMLKGLKRDLQIWKNDSTIILTGHHLEFYSEIVDTVYVIGDKKMQRYEKKNGEKFDLGEIYDEYVEE</sequence>
<evidence type="ECO:0000256" key="1">
    <source>
        <dbReference type="ARBA" id="ARBA00022448"/>
    </source>
</evidence>
<organism evidence="5 6">
    <name type="scientific">Ruminococcus albus 8</name>
    <dbReference type="NCBI Taxonomy" id="246199"/>
    <lineage>
        <taxon>Bacteria</taxon>
        <taxon>Bacillati</taxon>
        <taxon>Bacillota</taxon>
        <taxon>Clostridia</taxon>
        <taxon>Eubacteriales</taxon>
        <taxon>Oscillospiraceae</taxon>
        <taxon>Ruminococcus</taxon>
    </lineage>
</organism>
<keyword evidence="2" id="KW-0547">Nucleotide-binding</keyword>
<evidence type="ECO:0000256" key="3">
    <source>
        <dbReference type="ARBA" id="ARBA00022840"/>
    </source>
</evidence>
<dbReference type="RefSeq" id="WP_002847894.1">
    <property type="nucleotide sequence ID" value="NZ_ADKM02000050.1"/>
</dbReference>
<proteinExistence type="predicted"/>
<dbReference type="EMBL" id="ADKM02000050">
    <property type="protein sequence ID" value="EGC03903.1"/>
    <property type="molecule type" value="Genomic_DNA"/>
</dbReference>
<name>E9S9U5_RUMAL</name>
<dbReference type="eggNOG" id="COG1131">
    <property type="taxonomic scope" value="Bacteria"/>
</dbReference>
<dbReference type="PROSITE" id="PS00211">
    <property type="entry name" value="ABC_TRANSPORTER_1"/>
    <property type="match status" value="1"/>
</dbReference>